<keyword evidence="4" id="KW-1185">Reference proteome</keyword>
<reference evidence="3 4" key="1">
    <citation type="journal article" date="2011" name="Proc. Natl. Acad. Sci. U.S.A.">
        <title>Genome and transcriptome analyses of the mountain pine beetle-fungal symbiont Grosmannia clavigera, a lodgepole pine pathogen.</title>
        <authorList>
            <person name="DiGuistini S."/>
            <person name="Wang Y."/>
            <person name="Liao N.Y."/>
            <person name="Taylor G."/>
            <person name="Tanguay P."/>
            <person name="Feau N."/>
            <person name="Henrissat B."/>
            <person name="Chan S.K."/>
            <person name="Hesse-Orce U."/>
            <person name="Alamouti S.M."/>
            <person name="Tsui C.K.M."/>
            <person name="Docking R.T."/>
            <person name="Levasseur A."/>
            <person name="Haridas S."/>
            <person name="Robertson G."/>
            <person name="Birol I."/>
            <person name="Holt R.A."/>
            <person name="Marra M.A."/>
            <person name="Hamelin R.C."/>
            <person name="Hirst M."/>
            <person name="Jones S.J.M."/>
            <person name="Bohlmann J."/>
            <person name="Breuil C."/>
        </authorList>
    </citation>
    <scope>NUCLEOTIDE SEQUENCE [LARGE SCALE GENOMIC DNA]</scope>
    <source>
        <strain evidence="4">kw1407 / UAMH 11150</strain>
    </source>
</reference>
<accession>F0XMC5</accession>
<dbReference type="InParanoid" id="F0XMC5"/>
<evidence type="ECO:0000313" key="3">
    <source>
        <dbReference type="EMBL" id="EFX01264.1"/>
    </source>
</evidence>
<dbReference type="Proteomes" id="UP000007796">
    <property type="component" value="Unassembled WGS sequence"/>
</dbReference>
<dbReference type="HOGENOM" id="CLU_037656_0_0_1"/>
<evidence type="ECO:0000256" key="2">
    <source>
        <dbReference type="SAM" id="MobiDB-lite"/>
    </source>
</evidence>
<proteinExistence type="predicted"/>
<organism evidence="4">
    <name type="scientific">Grosmannia clavigera (strain kw1407 / UAMH 11150)</name>
    <name type="common">Blue stain fungus</name>
    <name type="synonym">Graphiocladiella clavigera</name>
    <dbReference type="NCBI Taxonomy" id="655863"/>
    <lineage>
        <taxon>Eukaryota</taxon>
        <taxon>Fungi</taxon>
        <taxon>Dikarya</taxon>
        <taxon>Ascomycota</taxon>
        <taxon>Pezizomycotina</taxon>
        <taxon>Sordariomycetes</taxon>
        <taxon>Sordariomycetidae</taxon>
        <taxon>Ophiostomatales</taxon>
        <taxon>Ophiostomataceae</taxon>
        <taxon>Leptographium</taxon>
    </lineage>
</organism>
<dbReference type="STRING" id="655863.F0XMC5"/>
<dbReference type="RefSeq" id="XP_014170746.1">
    <property type="nucleotide sequence ID" value="XM_014315271.1"/>
</dbReference>
<name>F0XMC5_GROCL</name>
<dbReference type="GeneID" id="25979614"/>
<feature type="region of interest" description="Disordered" evidence="2">
    <location>
        <begin position="470"/>
        <end position="495"/>
    </location>
</feature>
<dbReference type="AlphaFoldDB" id="F0XMC5"/>
<dbReference type="OrthoDB" id="4187949at2759"/>
<dbReference type="eggNOG" id="ENOG502SHIF">
    <property type="taxonomic scope" value="Eukaryota"/>
</dbReference>
<sequence>MPGATCECGHLACYHVSNSQPPTVSGSHDVVVLEQRLQLLEKEHVELHQLRRDFMLLQEQLNQGCFRNQELVERVSELEDATEKSKLDIDQQVREAYRNLRRAWDSINELSHHNMATDNQIQHIQENLRAVHAEIPQFGERQIEFDAEVARISQRQLELADINIALEERIESLETLDGLEERVESLEALENQRLIDNRRDAKGIEQRPFSSPALTTERALPPPSLRPRPIDGSRLIASQSISSSLSSPFSDKAASSRVQTAHRAGPAQEALPVMSFLGSSHHTDRRILPPTSIPAHPVSISQRPSSAGSNYESNELWTVHISLMPSATLPMPFERGTNAYKRCLSRGLHQMVPVNGTDAEAVERAVRKAFKGFLGDHPWIPLKAEPCTADGLTGLPMLRQLDPSLVDKPYDLQFLMDNRAVHDSNGHIDSLYIAMRDRTISWYKLRKAPIFLEGLEASWSFDTMLDNKNEPVASNGDGGGDSSEDENKGGIPRPPAGDIAACLSLKRAASEMSRSSSFGSGTTQVPTTTAAYALEGEGSRSKIPRIHPLPDLVEIRRGVTIL</sequence>
<feature type="coiled-coil region" evidence="1">
    <location>
        <begin position="30"/>
        <end position="88"/>
    </location>
</feature>
<evidence type="ECO:0000256" key="1">
    <source>
        <dbReference type="SAM" id="Coils"/>
    </source>
</evidence>
<gene>
    <name evidence="3" type="ORF">CMQ_6206</name>
</gene>
<dbReference type="EMBL" id="GL629794">
    <property type="protein sequence ID" value="EFX01264.1"/>
    <property type="molecule type" value="Genomic_DNA"/>
</dbReference>
<evidence type="ECO:0000313" key="4">
    <source>
        <dbReference type="Proteomes" id="UP000007796"/>
    </source>
</evidence>
<keyword evidence="1" id="KW-0175">Coiled coil</keyword>
<protein>
    <submittedName>
        <fullName evidence="3">Uncharacterized protein</fullName>
    </submittedName>
</protein>
<feature type="region of interest" description="Disordered" evidence="2">
    <location>
        <begin position="199"/>
        <end position="231"/>
    </location>
</feature>